<accession>A0AAV7MBN3</accession>
<reference evidence="1" key="1">
    <citation type="journal article" date="2022" name="bioRxiv">
        <title>Sequencing and chromosome-scale assembly of the giantPleurodeles waltlgenome.</title>
        <authorList>
            <person name="Brown T."/>
            <person name="Elewa A."/>
            <person name="Iarovenko S."/>
            <person name="Subramanian E."/>
            <person name="Araus A.J."/>
            <person name="Petzold A."/>
            <person name="Susuki M."/>
            <person name="Suzuki K.-i.T."/>
            <person name="Hayashi T."/>
            <person name="Toyoda A."/>
            <person name="Oliveira C."/>
            <person name="Osipova E."/>
            <person name="Leigh N.D."/>
            <person name="Simon A."/>
            <person name="Yun M.H."/>
        </authorList>
    </citation>
    <scope>NUCLEOTIDE SEQUENCE</scope>
    <source>
        <strain evidence="1">20211129_DDA</strain>
        <tissue evidence="1">Liver</tissue>
    </source>
</reference>
<protein>
    <submittedName>
        <fullName evidence="1">Uncharacterized protein</fullName>
    </submittedName>
</protein>
<evidence type="ECO:0000313" key="1">
    <source>
        <dbReference type="EMBL" id="KAJ1099318.1"/>
    </source>
</evidence>
<keyword evidence="2" id="KW-1185">Reference proteome</keyword>
<gene>
    <name evidence="1" type="ORF">NDU88_004420</name>
</gene>
<sequence>MEPPQPPFQAKHLSWAQWQVLCWYAIRLRLPGLASSGRRCSHGCDQANFTSPQAPQLENGACTATAMMGTTPPTQYRPSDSG</sequence>
<dbReference type="AlphaFoldDB" id="A0AAV7MBN3"/>
<proteinExistence type="predicted"/>
<comment type="caution">
    <text evidence="1">The sequence shown here is derived from an EMBL/GenBank/DDBJ whole genome shotgun (WGS) entry which is preliminary data.</text>
</comment>
<name>A0AAV7MBN3_PLEWA</name>
<dbReference type="Proteomes" id="UP001066276">
    <property type="component" value="Chromosome 10"/>
</dbReference>
<evidence type="ECO:0000313" key="2">
    <source>
        <dbReference type="Proteomes" id="UP001066276"/>
    </source>
</evidence>
<dbReference type="EMBL" id="JANPWB010000014">
    <property type="protein sequence ID" value="KAJ1099318.1"/>
    <property type="molecule type" value="Genomic_DNA"/>
</dbReference>
<organism evidence="1 2">
    <name type="scientific">Pleurodeles waltl</name>
    <name type="common">Iberian ribbed newt</name>
    <dbReference type="NCBI Taxonomy" id="8319"/>
    <lineage>
        <taxon>Eukaryota</taxon>
        <taxon>Metazoa</taxon>
        <taxon>Chordata</taxon>
        <taxon>Craniata</taxon>
        <taxon>Vertebrata</taxon>
        <taxon>Euteleostomi</taxon>
        <taxon>Amphibia</taxon>
        <taxon>Batrachia</taxon>
        <taxon>Caudata</taxon>
        <taxon>Salamandroidea</taxon>
        <taxon>Salamandridae</taxon>
        <taxon>Pleurodelinae</taxon>
        <taxon>Pleurodeles</taxon>
    </lineage>
</organism>